<dbReference type="Gene3D" id="3.40.50.12160">
    <property type="entry name" value="Methylthiotransferase, N-terminal domain"/>
    <property type="match status" value="1"/>
</dbReference>
<gene>
    <name evidence="10" type="ORF">AT15_03240</name>
</gene>
<evidence type="ECO:0000256" key="6">
    <source>
        <dbReference type="ARBA" id="ARBA00023004"/>
    </source>
</evidence>
<keyword evidence="4" id="KW-0949">S-adenosyl-L-methionine</keyword>
<evidence type="ECO:0000256" key="1">
    <source>
        <dbReference type="ARBA" id="ARBA00001966"/>
    </source>
</evidence>
<dbReference type="InterPro" id="IPR006467">
    <property type="entry name" value="MiaB-like_bact"/>
</dbReference>
<keyword evidence="5" id="KW-0479">Metal-binding</keyword>
<comment type="caution">
    <text evidence="10">The sequence shown here is derived from an EMBL/GenBank/DDBJ whole genome shotgun (WGS) entry which is preliminary data.</text>
</comment>
<dbReference type="InterPro" id="IPR020612">
    <property type="entry name" value="Methylthiotransferase_CS"/>
</dbReference>
<evidence type="ECO:0000256" key="4">
    <source>
        <dbReference type="ARBA" id="ARBA00022691"/>
    </source>
</evidence>
<dbReference type="InterPro" id="IPR006638">
    <property type="entry name" value="Elp3/MiaA/NifB-like_rSAM"/>
</dbReference>
<dbReference type="SUPFAM" id="SSF102114">
    <property type="entry name" value="Radical SAM enzymes"/>
    <property type="match status" value="1"/>
</dbReference>
<dbReference type="PROSITE" id="PS51918">
    <property type="entry name" value="RADICAL_SAM"/>
    <property type="match status" value="1"/>
</dbReference>
<dbReference type="STRING" id="1453497.AT15_03240"/>
<reference evidence="10 11" key="1">
    <citation type="submission" date="2014-02" db="EMBL/GenBank/DDBJ databases">
        <title>Kosmotoga genome sequencing.</title>
        <authorList>
            <person name="Pollo S.M."/>
            <person name="Charchuk R."/>
            <person name="Nesbo C.L."/>
        </authorList>
    </citation>
    <scope>NUCLEOTIDE SEQUENCE [LARGE SCALE GENOMIC DNA]</scope>
    <source>
        <strain evidence="10 11">S304</strain>
    </source>
</reference>
<dbReference type="InterPro" id="IPR007197">
    <property type="entry name" value="rSAM"/>
</dbReference>
<dbReference type="RefSeq" id="WP_068345498.1">
    <property type="nucleotide sequence ID" value="NZ_JFHK01000002.1"/>
</dbReference>
<evidence type="ECO:0000256" key="5">
    <source>
        <dbReference type="ARBA" id="ARBA00022723"/>
    </source>
</evidence>
<accession>A0A176K493</accession>
<dbReference type="InterPro" id="IPR038135">
    <property type="entry name" value="Methylthiotransferase_N_sf"/>
</dbReference>
<dbReference type="NCBIfam" id="TIGR01579">
    <property type="entry name" value="MiaB-like-C"/>
    <property type="match status" value="1"/>
</dbReference>
<dbReference type="Pfam" id="PF04055">
    <property type="entry name" value="Radical_SAM"/>
    <property type="match status" value="1"/>
</dbReference>
<feature type="domain" description="Radical SAM core" evidence="9">
    <location>
        <begin position="134"/>
        <end position="364"/>
    </location>
</feature>
<evidence type="ECO:0000256" key="7">
    <source>
        <dbReference type="ARBA" id="ARBA00023014"/>
    </source>
</evidence>
<evidence type="ECO:0000313" key="10">
    <source>
        <dbReference type="EMBL" id="OAA31852.1"/>
    </source>
</evidence>
<dbReference type="AlphaFoldDB" id="A0A176K493"/>
<dbReference type="FunFam" id="3.80.30.20:FF:000001">
    <property type="entry name" value="tRNA-2-methylthio-N(6)-dimethylallyladenosine synthase 2"/>
    <property type="match status" value="1"/>
</dbReference>
<dbReference type="InterPro" id="IPR005839">
    <property type="entry name" value="Methylthiotransferase"/>
</dbReference>
<dbReference type="OrthoDB" id="9805215at2"/>
<keyword evidence="7" id="KW-0411">Iron-sulfur</keyword>
<protein>
    <submittedName>
        <fullName evidence="10">2-methylthioadenine synthetase</fullName>
    </submittedName>
</protein>
<dbReference type="Pfam" id="PF00919">
    <property type="entry name" value="UPF0004"/>
    <property type="match status" value="1"/>
</dbReference>
<dbReference type="SMART" id="SM00729">
    <property type="entry name" value="Elp3"/>
    <property type="match status" value="1"/>
</dbReference>
<keyword evidence="2" id="KW-0004">4Fe-4S</keyword>
<organism evidence="10 11">
    <name type="scientific">Kosmotoga arenicorallina S304</name>
    <dbReference type="NCBI Taxonomy" id="1453497"/>
    <lineage>
        <taxon>Bacteria</taxon>
        <taxon>Thermotogati</taxon>
        <taxon>Thermotogota</taxon>
        <taxon>Thermotogae</taxon>
        <taxon>Kosmotogales</taxon>
        <taxon>Kosmotogaceae</taxon>
        <taxon>Kosmotoga</taxon>
    </lineage>
</organism>
<dbReference type="Proteomes" id="UP000077339">
    <property type="component" value="Unassembled WGS sequence"/>
</dbReference>
<keyword evidence="11" id="KW-1185">Reference proteome</keyword>
<name>A0A176K493_9BACT</name>
<evidence type="ECO:0000313" key="11">
    <source>
        <dbReference type="Proteomes" id="UP000077339"/>
    </source>
</evidence>
<dbReference type="InterPro" id="IPR023404">
    <property type="entry name" value="rSAM_horseshoe"/>
</dbReference>
<evidence type="ECO:0000259" key="8">
    <source>
        <dbReference type="PROSITE" id="PS51449"/>
    </source>
</evidence>
<dbReference type="InterPro" id="IPR013848">
    <property type="entry name" value="Methylthiotransferase_N"/>
</dbReference>
<feature type="domain" description="MTTase N-terminal" evidence="8">
    <location>
        <begin position="2"/>
        <end position="112"/>
    </location>
</feature>
<dbReference type="PROSITE" id="PS01278">
    <property type="entry name" value="MTTASE_RADICAL"/>
    <property type="match status" value="1"/>
</dbReference>
<dbReference type="EMBL" id="JFHK01000002">
    <property type="protein sequence ID" value="OAA31852.1"/>
    <property type="molecule type" value="Genomic_DNA"/>
</dbReference>
<comment type="cofactor">
    <cofactor evidence="1">
        <name>[4Fe-4S] cluster</name>
        <dbReference type="ChEBI" id="CHEBI:49883"/>
    </cofactor>
</comment>
<dbReference type="InterPro" id="IPR058240">
    <property type="entry name" value="rSAM_sf"/>
</dbReference>
<keyword evidence="3" id="KW-0808">Transferase</keyword>
<evidence type="ECO:0000256" key="3">
    <source>
        <dbReference type="ARBA" id="ARBA00022679"/>
    </source>
</evidence>
<dbReference type="PROSITE" id="PS51449">
    <property type="entry name" value="MTTASE_N"/>
    <property type="match status" value="1"/>
</dbReference>
<dbReference type="GO" id="GO:0046872">
    <property type="term" value="F:metal ion binding"/>
    <property type="evidence" value="ECO:0007669"/>
    <property type="project" value="UniProtKB-KW"/>
</dbReference>
<dbReference type="CDD" id="cd01335">
    <property type="entry name" value="Radical_SAM"/>
    <property type="match status" value="1"/>
</dbReference>
<evidence type="ECO:0000256" key="2">
    <source>
        <dbReference type="ARBA" id="ARBA00022485"/>
    </source>
</evidence>
<dbReference type="PATRIC" id="fig|1453497.3.peg.637"/>
<dbReference type="PANTHER" id="PTHR11918:SF45">
    <property type="entry name" value="THREONYLCARBAMOYLADENOSINE TRNA METHYLTHIOTRANSFERASE"/>
    <property type="match status" value="1"/>
</dbReference>
<dbReference type="Gene3D" id="3.80.30.20">
    <property type="entry name" value="tm_1862 like domain"/>
    <property type="match status" value="1"/>
</dbReference>
<dbReference type="NCBIfam" id="TIGR00089">
    <property type="entry name" value="MiaB/RimO family radical SAM methylthiotransferase"/>
    <property type="match status" value="1"/>
</dbReference>
<dbReference type="SFLD" id="SFLDS00029">
    <property type="entry name" value="Radical_SAM"/>
    <property type="match status" value="1"/>
</dbReference>
<proteinExistence type="predicted"/>
<dbReference type="PANTHER" id="PTHR11918">
    <property type="entry name" value="RADICAL SAM PROTEINS"/>
    <property type="match status" value="1"/>
</dbReference>
<sequence>MKKVSFFTFGCKLNQYESQGMAEKLHDEYKIAFDDDNADIYIINSCTVTAEAERKLRQLYRRLKKKSPKSNFVIVGCYSEVNPEELKELGFDLVLGVKQKVNIRAELSKLLDGEARDKAAEILGQTYFSVSSSPEGRTRAYIGIEDGCLNHCAYCRIRLARGTRIDSKPVELIVNEFTDLLRAGFKEIVLTGINIGFYGFGSSTKLVELLKRLLAFEGNWRIRLSSLDPRLIDQELIQLITENPEKIAQHVHLSLQSGSDRVLKLMKRNYTKNKYRSIVNDFRRNNPRFSFTTDIIVGFPGETREDFLETLDFVRELEFLKIHVFRFSPRPGTEAAKMVDQVPGNIKKERALILKEIAERSSLSYLKKQLGRESLVLIERSDGKYSFGYDEYFIQHKVPGSLPKEFIRVRTSEIFESGAFSSAEFHCKSMVT</sequence>
<dbReference type="SFLD" id="SFLDG01082">
    <property type="entry name" value="B12-binding_domain_containing"/>
    <property type="match status" value="1"/>
</dbReference>
<dbReference type="GO" id="GO:0051539">
    <property type="term" value="F:4 iron, 4 sulfur cluster binding"/>
    <property type="evidence" value="ECO:0007669"/>
    <property type="project" value="UniProtKB-KW"/>
</dbReference>
<dbReference type="GO" id="GO:0035598">
    <property type="term" value="F:tRNA (N(6)-L-threonylcarbamoyladenosine(37)-C(2))-methylthiotransferase activity"/>
    <property type="evidence" value="ECO:0007669"/>
    <property type="project" value="TreeGrafter"/>
</dbReference>
<evidence type="ECO:0000259" key="9">
    <source>
        <dbReference type="PROSITE" id="PS51918"/>
    </source>
</evidence>
<keyword evidence="6" id="KW-0408">Iron</keyword>
<dbReference type="SFLD" id="SFLDG01061">
    <property type="entry name" value="methylthiotransferase"/>
    <property type="match status" value="1"/>
</dbReference>